<accession>A0A8J3MRX0</accession>
<name>A0A8J3MRX0_9CHLR</name>
<dbReference type="NCBIfam" id="TIGR02962">
    <property type="entry name" value="hdxy_isourate"/>
    <property type="match status" value="1"/>
</dbReference>
<evidence type="ECO:0000313" key="9">
    <source>
        <dbReference type="EMBL" id="GHO46512.1"/>
    </source>
</evidence>
<proteinExistence type="inferred from homology"/>
<dbReference type="PANTHER" id="PTHR10395">
    <property type="entry name" value="URICASE AND TRANSTHYRETIN-RELATED"/>
    <property type="match status" value="1"/>
</dbReference>
<dbReference type="InterPro" id="IPR036817">
    <property type="entry name" value="Transthyretin/HIU_hydrolase_sf"/>
</dbReference>
<dbReference type="PANTHER" id="PTHR10395:SF7">
    <property type="entry name" value="5-HYDROXYISOURATE HYDROLASE"/>
    <property type="match status" value="1"/>
</dbReference>
<evidence type="ECO:0000256" key="7">
    <source>
        <dbReference type="RuleBase" id="RU361270"/>
    </source>
</evidence>
<sequence>MTGMLTTHVLDTMHGCPATDMNIELWRVNVQGKRLELLKRTNTNDNGRTAEPLLQGAELIVGHYELVFSVGDYFTVHGSSLPKPAFLDKVPIRFGIAQTEDHYHVPLLVSPWAYSTYRGS</sequence>
<evidence type="ECO:0000256" key="1">
    <source>
        <dbReference type="ARBA" id="ARBA00001043"/>
    </source>
</evidence>
<dbReference type="Proteomes" id="UP000612362">
    <property type="component" value="Unassembled WGS sequence"/>
</dbReference>
<dbReference type="Pfam" id="PF00576">
    <property type="entry name" value="Transthyretin"/>
    <property type="match status" value="1"/>
</dbReference>
<keyword evidence="5 7" id="KW-0659">Purine metabolism</keyword>
<dbReference type="InterPro" id="IPR023416">
    <property type="entry name" value="Transthyretin/HIU_hydrolase_d"/>
</dbReference>
<feature type="domain" description="Transthyretin/hydroxyisourate hydrolase" evidence="8">
    <location>
        <begin position="5"/>
        <end position="119"/>
    </location>
</feature>
<comment type="catalytic activity">
    <reaction evidence="1 7">
        <text>5-hydroxyisourate + H2O = 5-hydroxy-2-oxo-4-ureido-2,5-dihydro-1H-imidazole-5-carboxylate + H(+)</text>
        <dbReference type="Rhea" id="RHEA:23736"/>
        <dbReference type="ChEBI" id="CHEBI:15377"/>
        <dbReference type="ChEBI" id="CHEBI:15378"/>
        <dbReference type="ChEBI" id="CHEBI:18072"/>
        <dbReference type="ChEBI" id="CHEBI:58639"/>
        <dbReference type="EC" id="3.5.2.17"/>
    </reaction>
</comment>
<comment type="caution">
    <text evidence="9">The sequence shown here is derived from an EMBL/GenBank/DDBJ whole genome shotgun (WGS) entry which is preliminary data.</text>
</comment>
<dbReference type="Gene3D" id="2.60.40.180">
    <property type="entry name" value="Transthyretin/hydroxyisourate hydrolase domain"/>
    <property type="match status" value="1"/>
</dbReference>
<evidence type="ECO:0000256" key="3">
    <source>
        <dbReference type="ARBA" id="ARBA00009850"/>
    </source>
</evidence>
<evidence type="ECO:0000256" key="2">
    <source>
        <dbReference type="ARBA" id="ARBA00002704"/>
    </source>
</evidence>
<evidence type="ECO:0000256" key="5">
    <source>
        <dbReference type="ARBA" id="ARBA00022631"/>
    </source>
</evidence>
<organism evidence="9 10">
    <name type="scientific">Ktedonospora formicarum</name>
    <dbReference type="NCBI Taxonomy" id="2778364"/>
    <lineage>
        <taxon>Bacteria</taxon>
        <taxon>Bacillati</taxon>
        <taxon>Chloroflexota</taxon>
        <taxon>Ktedonobacteria</taxon>
        <taxon>Ktedonobacterales</taxon>
        <taxon>Ktedonobacteraceae</taxon>
        <taxon>Ktedonospora</taxon>
    </lineage>
</organism>
<evidence type="ECO:0000256" key="6">
    <source>
        <dbReference type="ARBA" id="ARBA00022801"/>
    </source>
</evidence>
<dbReference type="FunFam" id="2.60.40.180:FF:000005">
    <property type="entry name" value="5-hydroxyisourate hydrolase"/>
    <property type="match status" value="1"/>
</dbReference>
<dbReference type="EMBL" id="BNJF01000002">
    <property type="protein sequence ID" value="GHO46512.1"/>
    <property type="molecule type" value="Genomic_DNA"/>
</dbReference>
<dbReference type="InterPro" id="IPR014306">
    <property type="entry name" value="Hydroxyisourate_hydrolase"/>
</dbReference>
<evidence type="ECO:0000259" key="8">
    <source>
        <dbReference type="Pfam" id="PF00576"/>
    </source>
</evidence>
<dbReference type="PROSITE" id="PS00768">
    <property type="entry name" value="TRANSTHYRETIN_1"/>
    <property type="match status" value="1"/>
</dbReference>
<keyword evidence="10" id="KW-1185">Reference proteome</keyword>
<dbReference type="InterPro" id="IPR023418">
    <property type="entry name" value="Thyroxine_BS"/>
</dbReference>
<comment type="function">
    <text evidence="2">Catalyzes the hydrolysis of 5-hydroxyisourate (HIU) to 2-oxo-4-hydroxy-4-carboxy-5-ureidoimidazoline (OHCU).</text>
</comment>
<dbReference type="GO" id="GO:0033971">
    <property type="term" value="F:hydroxyisourate hydrolase activity"/>
    <property type="evidence" value="ECO:0007669"/>
    <property type="project" value="UniProtKB-EC"/>
</dbReference>
<gene>
    <name evidence="9" type="ORF">KSX_46750</name>
</gene>
<comment type="subunit">
    <text evidence="4 7">Homotetramer.</text>
</comment>
<dbReference type="SUPFAM" id="SSF49472">
    <property type="entry name" value="Transthyretin (synonym: prealbumin)"/>
    <property type="match status" value="1"/>
</dbReference>
<dbReference type="CDD" id="cd05822">
    <property type="entry name" value="TLP_HIUase"/>
    <property type="match status" value="1"/>
</dbReference>
<evidence type="ECO:0000313" key="10">
    <source>
        <dbReference type="Proteomes" id="UP000612362"/>
    </source>
</evidence>
<comment type="similarity">
    <text evidence="3 7">Belongs to the transthyretin family. 5-hydroxyisourate hydrolase subfamily.</text>
</comment>
<dbReference type="GO" id="GO:0006144">
    <property type="term" value="P:purine nucleobase metabolic process"/>
    <property type="evidence" value="ECO:0007669"/>
    <property type="project" value="UniProtKB-KW"/>
</dbReference>
<protein>
    <recommendedName>
        <fullName evidence="7">5-hydroxyisourate hydrolase</fullName>
        <shortName evidence="7">HIU hydrolase</shortName>
        <shortName evidence="7">HIUHase</shortName>
        <ecNumber evidence="7">3.5.2.17</ecNumber>
    </recommendedName>
</protein>
<dbReference type="RefSeq" id="WP_220195886.1">
    <property type="nucleotide sequence ID" value="NZ_BNJF01000002.1"/>
</dbReference>
<keyword evidence="6 7" id="KW-0378">Hydrolase</keyword>
<reference evidence="9" key="1">
    <citation type="submission" date="2020-10" db="EMBL/GenBank/DDBJ databases">
        <title>Taxonomic study of unclassified bacteria belonging to the class Ktedonobacteria.</title>
        <authorList>
            <person name="Yabe S."/>
            <person name="Wang C.M."/>
            <person name="Zheng Y."/>
            <person name="Sakai Y."/>
            <person name="Cavaletti L."/>
            <person name="Monciardini P."/>
            <person name="Donadio S."/>
        </authorList>
    </citation>
    <scope>NUCLEOTIDE SEQUENCE</scope>
    <source>
        <strain evidence="9">SOSP1-1</strain>
    </source>
</reference>
<dbReference type="AlphaFoldDB" id="A0A8J3MRX0"/>
<evidence type="ECO:0000256" key="4">
    <source>
        <dbReference type="ARBA" id="ARBA00011881"/>
    </source>
</evidence>
<dbReference type="EC" id="3.5.2.17" evidence="7"/>